<dbReference type="Pfam" id="PF20075">
    <property type="entry name" value="DUF6471"/>
    <property type="match status" value="1"/>
</dbReference>
<dbReference type="Proteomes" id="UP000824139">
    <property type="component" value="Unassembled WGS sequence"/>
</dbReference>
<sequence>MSEITDIRNEIRSYMVARGQTYKSVAALLTDKFGENITAQSLNNKLARGSLRYIDAKNIAEVLGYKIKWE</sequence>
<gene>
    <name evidence="2" type="ORF">IAD41_06480</name>
</gene>
<proteinExistence type="predicted"/>
<dbReference type="AlphaFoldDB" id="A0A9D1FXG1"/>
<protein>
    <submittedName>
        <fullName evidence="2">LLM class flavin-dependent oxidoreductase</fullName>
    </submittedName>
</protein>
<reference evidence="2" key="2">
    <citation type="journal article" date="2021" name="PeerJ">
        <title>Extensive microbial diversity within the chicken gut microbiome revealed by metagenomics and culture.</title>
        <authorList>
            <person name="Gilroy R."/>
            <person name="Ravi A."/>
            <person name="Getino M."/>
            <person name="Pursley I."/>
            <person name="Horton D.L."/>
            <person name="Alikhan N.F."/>
            <person name="Baker D."/>
            <person name="Gharbi K."/>
            <person name="Hall N."/>
            <person name="Watson M."/>
            <person name="Adriaenssens E.M."/>
            <person name="Foster-Nyarko E."/>
            <person name="Jarju S."/>
            <person name="Secka A."/>
            <person name="Antonio M."/>
            <person name="Oren A."/>
            <person name="Chaudhuri R.R."/>
            <person name="La Ragione R."/>
            <person name="Hildebrand F."/>
            <person name="Pallen M.J."/>
        </authorList>
    </citation>
    <scope>NUCLEOTIDE SEQUENCE</scope>
    <source>
        <strain evidence="2">CHK152-2994</strain>
    </source>
</reference>
<organism evidence="2 3">
    <name type="scientific">Candidatus Scatenecus faecavium</name>
    <dbReference type="NCBI Taxonomy" id="2840915"/>
    <lineage>
        <taxon>Bacteria</taxon>
        <taxon>Candidatus Scatenecus</taxon>
    </lineage>
</organism>
<feature type="domain" description="DUF6471" evidence="1">
    <location>
        <begin position="7"/>
        <end position="51"/>
    </location>
</feature>
<evidence type="ECO:0000259" key="1">
    <source>
        <dbReference type="Pfam" id="PF20075"/>
    </source>
</evidence>
<dbReference type="EMBL" id="DVJO01000142">
    <property type="protein sequence ID" value="HIS83231.1"/>
    <property type="molecule type" value="Genomic_DNA"/>
</dbReference>
<evidence type="ECO:0000313" key="3">
    <source>
        <dbReference type="Proteomes" id="UP000824139"/>
    </source>
</evidence>
<accession>A0A9D1FXG1</accession>
<evidence type="ECO:0000313" key="2">
    <source>
        <dbReference type="EMBL" id="HIS83231.1"/>
    </source>
</evidence>
<comment type="caution">
    <text evidence="2">The sequence shown here is derived from an EMBL/GenBank/DDBJ whole genome shotgun (WGS) entry which is preliminary data.</text>
</comment>
<dbReference type="InterPro" id="IPR045526">
    <property type="entry name" value="DUF6471"/>
</dbReference>
<reference evidence="2" key="1">
    <citation type="submission" date="2020-10" db="EMBL/GenBank/DDBJ databases">
        <authorList>
            <person name="Gilroy R."/>
        </authorList>
    </citation>
    <scope>NUCLEOTIDE SEQUENCE</scope>
    <source>
        <strain evidence="2">CHK152-2994</strain>
    </source>
</reference>
<name>A0A9D1FXG1_9BACT</name>